<protein>
    <submittedName>
        <fullName evidence="1">Uncharacterized protein</fullName>
    </submittedName>
</protein>
<dbReference type="AlphaFoldDB" id="A0A0A0LWM1"/>
<accession>A0A0A0LWM1</accession>
<sequence length="92" mass="10495">MSLFQRYSTSNYFLFLTSFHDVEYVQHGIDEKPGESVEAAMLVTILLDLCRIFLALPKSDAINHGFLEKPIETSEPALHLTVKYYSPDVKLT</sequence>
<dbReference type="Proteomes" id="UP000029981">
    <property type="component" value="Chromosome 1"/>
</dbReference>
<proteinExistence type="predicted"/>
<gene>
    <name evidence="1" type="ORF">Csa_1G050350</name>
</gene>
<dbReference type="Gramene" id="KGN64396">
    <property type="protein sequence ID" value="KGN64396"/>
    <property type="gene ID" value="Csa_1G050350"/>
</dbReference>
<name>A0A0A0LWM1_CUCSA</name>
<evidence type="ECO:0000313" key="1">
    <source>
        <dbReference type="EMBL" id="KGN64396.1"/>
    </source>
</evidence>
<reference evidence="1 2" key="2">
    <citation type="journal article" date="2009" name="PLoS ONE">
        <title>An integrated genetic and cytogenetic map of the cucumber genome.</title>
        <authorList>
            <person name="Ren Y."/>
            <person name="Zhang Z."/>
            <person name="Liu J."/>
            <person name="Staub J.E."/>
            <person name="Han Y."/>
            <person name="Cheng Z."/>
            <person name="Li X."/>
            <person name="Lu J."/>
            <person name="Miao H."/>
            <person name="Kang H."/>
            <person name="Xie B."/>
            <person name="Gu X."/>
            <person name="Wang X."/>
            <person name="Du Y."/>
            <person name="Jin W."/>
            <person name="Huang S."/>
        </authorList>
    </citation>
    <scope>NUCLEOTIDE SEQUENCE [LARGE SCALE GENOMIC DNA]</scope>
    <source>
        <strain evidence="2">cv. 9930</strain>
    </source>
</reference>
<organism evidence="1 2">
    <name type="scientific">Cucumis sativus</name>
    <name type="common">Cucumber</name>
    <dbReference type="NCBI Taxonomy" id="3659"/>
    <lineage>
        <taxon>Eukaryota</taxon>
        <taxon>Viridiplantae</taxon>
        <taxon>Streptophyta</taxon>
        <taxon>Embryophyta</taxon>
        <taxon>Tracheophyta</taxon>
        <taxon>Spermatophyta</taxon>
        <taxon>Magnoliopsida</taxon>
        <taxon>eudicotyledons</taxon>
        <taxon>Gunneridae</taxon>
        <taxon>Pentapetalae</taxon>
        <taxon>rosids</taxon>
        <taxon>fabids</taxon>
        <taxon>Cucurbitales</taxon>
        <taxon>Cucurbitaceae</taxon>
        <taxon>Benincaseae</taxon>
        <taxon>Cucumis</taxon>
    </lineage>
</organism>
<dbReference type="EMBL" id="CM002922">
    <property type="protein sequence ID" value="KGN64396.1"/>
    <property type="molecule type" value="Genomic_DNA"/>
</dbReference>
<keyword evidence="2" id="KW-1185">Reference proteome</keyword>
<reference evidence="1 2" key="4">
    <citation type="journal article" date="2011" name="BMC Genomics">
        <title>RNA-Seq improves annotation of protein-coding genes in the cucumber genome.</title>
        <authorList>
            <person name="Li Z."/>
            <person name="Zhang Z."/>
            <person name="Yan P."/>
            <person name="Huang S."/>
            <person name="Fei Z."/>
            <person name="Lin K."/>
        </authorList>
    </citation>
    <scope>NUCLEOTIDE SEQUENCE [LARGE SCALE GENOMIC DNA]</scope>
    <source>
        <strain evidence="2">cv. 9930</strain>
    </source>
</reference>
<evidence type="ECO:0000313" key="2">
    <source>
        <dbReference type="Proteomes" id="UP000029981"/>
    </source>
</evidence>
<reference evidence="1 2" key="3">
    <citation type="journal article" date="2010" name="BMC Genomics">
        <title>Transcriptome sequencing and comparative analysis of cucumber flowers with different sex types.</title>
        <authorList>
            <person name="Guo S."/>
            <person name="Zheng Y."/>
            <person name="Joung J.G."/>
            <person name="Liu S."/>
            <person name="Zhang Z."/>
            <person name="Crasta O.R."/>
            <person name="Sobral B.W."/>
            <person name="Xu Y."/>
            <person name="Huang S."/>
            <person name="Fei Z."/>
        </authorList>
    </citation>
    <scope>NUCLEOTIDE SEQUENCE [LARGE SCALE GENOMIC DNA]</scope>
    <source>
        <strain evidence="2">cv. 9930</strain>
    </source>
</reference>
<reference evidence="1 2" key="1">
    <citation type="journal article" date="2009" name="Nat. Genet.">
        <title>The genome of the cucumber, Cucumis sativus L.</title>
        <authorList>
            <person name="Huang S."/>
            <person name="Li R."/>
            <person name="Zhang Z."/>
            <person name="Li L."/>
            <person name="Gu X."/>
            <person name="Fan W."/>
            <person name="Lucas W.J."/>
            <person name="Wang X."/>
            <person name="Xie B."/>
            <person name="Ni P."/>
            <person name="Ren Y."/>
            <person name="Zhu H."/>
            <person name="Li J."/>
            <person name="Lin K."/>
            <person name="Jin W."/>
            <person name="Fei Z."/>
            <person name="Li G."/>
            <person name="Staub J."/>
            <person name="Kilian A."/>
            <person name="van der Vossen E.A."/>
            <person name="Wu Y."/>
            <person name="Guo J."/>
            <person name="He J."/>
            <person name="Jia Z."/>
            <person name="Ren Y."/>
            <person name="Tian G."/>
            <person name="Lu Y."/>
            <person name="Ruan J."/>
            <person name="Qian W."/>
            <person name="Wang M."/>
            <person name="Huang Q."/>
            <person name="Li B."/>
            <person name="Xuan Z."/>
            <person name="Cao J."/>
            <person name="Asan"/>
            <person name="Wu Z."/>
            <person name="Zhang J."/>
            <person name="Cai Q."/>
            <person name="Bai Y."/>
            <person name="Zhao B."/>
            <person name="Han Y."/>
            <person name="Li Y."/>
            <person name="Li X."/>
            <person name="Wang S."/>
            <person name="Shi Q."/>
            <person name="Liu S."/>
            <person name="Cho W.K."/>
            <person name="Kim J.Y."/>
            <person name="Xu Y."/>
            <person name="Heller-Uszynska K."/>
            <person name="Miao H."/>
            <person name="Cheng Z."/>
            <person name="Zhang S."/>
            <person name="Wu J."/>
            <person name="Yang Y."/>
            <person name="Kang H."/>
            <person name="Li M."/>
            <person name="Liang H."/>
            <person name="Ren X."/>
            <person name="Shi Z."/>
            <person name="Wen M."/>
            <person name="Jian M."/>
            <person name="Yang H."/>
            <person name="Zhang G."/>
            <person name="Yang Z."/>
            <person name="Chen R."/>
            <person name="Liu S."/>
            <person name="Li J."/>
            <person name="Ma L."/>
            <person name="Liu H."/>
            <person name="Zhou Y."/>
            <person name="Zhao J."/>
            <person name="Fang X."/>
            <person name="Li G."/>
            <person name="Fang L."/>
            <person name="Li Y."/>
            <person name="Liu D."/>
            <person name="Zheng H."/>
            <person name="Zhang Y."/>
            <person name="Qin N."/>
            <person name="Li Z."/>
            <person name="Yang G."/>
            <person name="Yang S."/>
            <person name="Bolund L."/>
            <person name="Kristiansen K."/>
            <person name="Zheng H."/>
            <person name="Li S."/>
            <person name="Zhang X."/>
            <person name="Yang H."/>
            <person name="Wang J."/>
            <person name="Sun R."/>
            <person name="Zhang B."/>
            <person name="Jiang S."/>
            <person name="Wang J."/>
            <person name="Du Y."/>
            <person name="Li S."/>
        </authorList>
    </citation>
    <scope>NUCLEOTIDE SEQUENCE [LARGE SCALE GENOMIC DNA]</scope>
    <source>
        <strain evidence="2">cv. 9930</strain>
    </source>
</reference>